<keyword evidence="1" id="KW-0676">Redox-active center</keyword>
<dbReference type="InterPro" id="IPR036249">
    <property type="entry name" value="Thioredoxin-like_sf"/>
</dbReference>
<dbReference type="PROSITE" id="PS51352">
    <property type="entry name" value="THIOREDOXIN_2"/>
    <property type="match status" value="1"/>
</dbReference>
<dbReference type="AlphaFoldDB" id="A0A5C5YP65"/>
<dbReference type="InterPro" id="IPR017937">
    <property type="entry name" value="Thioredoxin_CS"/>
</dbReference>
<comment type="caution">
    <text evidence="3">The sequence shown here is derived from an EMBL/GenBank/DDBJ whole genome shotgun (WGS) entry which is preliminary data.</text>
</comment>
<dbReference type="Gene3D" id="3.40.30.10">
    <property type="entry name" value="Glutaredoxin"/>
    <property type="match status" value="1"/>
</dbReference>
<name>A0A5C5YP65_9BACT</name>
<protein>
    <submittedName>
        <fullName evidence="3">Thioredoxin</fullName>
    </submittedName>
</protein>
<dbReference type="InterPro" id="IPR050553">
    <property type="entry name" value="Thioredoxin_ResA/DsbE_sf"/>
</dbReference>
<dbReference type="SUPFAM" id="SSF52833">
    <property type="entry name" value="Thioredoxin-like"/>
    <property type="match status" value="1"/>
</dbReference>
<feature type="domain" description="Thioredoxin" evidence="2">
    <location>
        <begin position="29"/>
        <end position="188"/>
    </location>
</feature>
<evidence type="ECO:0000259" key="2">
    <source>
        <dbReference type="PROSITE" id="PS51352"/>
    </source>
</evidence>
<gene>
    <name evidence="3" type="primary">trxA_4</name>
    <name evidence="3" type="ORF">CA13_71820</name>
</gene>
<keyword evidence="4" id="KW-1185">Reference proteome</keyword>
<dbReference type="Proteomes" id="UP000315010">
    <property type="component" value="Unassembled WGS sequence"/>
</dbReference>
<reference evidence="3 4" key="1">
    <citation type="submission" date="2019-02" db="EMBL/GenBank/DDBJ databases">
        <title>Deep-cultivation of Planctomycetes and their phenomic and genomic characterization uncovers novel biology.</title>
        <authorList>
            <person name="Wiegand S."/>
            <person name="Jogler M."/>
            <person name="Boedeker C."/>
            <person name="Pinto D."/>
            <person name="Vollmers J."/>
            <person name="Rivas-Marin E."/>
            <person name="Kohn T."/>
            <person name="Peeters S.H."/>
            <person name="Heuer A."/>
            <person name="Rast P."/>
            <person name="Oberbeckmann S."/>
            <person name="Bunk B."/>
            <person name="Jeske O."/>
            <person name="Meyerdierks A."/>
            <person name="Storesund J.E."/>
            <person name="Kallscheuer N."/>
            <person name="Luecker S."/>
            <person name="Lage O.M."/>
            <person name="Pohl T."/>
            <person name="Merkel B.J."/>
            <person name="Hornburger P."/>
            <person name="Mueller R.-W."/>
            <person name="Bruemmer F."/>
            <person name="Labrenz M."/>
            <person name="Spormann A.M."/>
            <person name="Op Den Camp H."/>
            <person name="Overmann J."/>
            <person name="Amann R."/>
            <person name="Jetten M.S.M."/>
            <person name="Mascher T."/>
            <person name="Medema M.H."/>
            <person name="Devos D.P."/>
            <person name="Kaster A.-K."/>
            <person name="Ovreas L."/>
            <person name="Rohde M."/>
            <person name="Galperin M.Y."/>
            <person name="Jogler C."/>
        </authorList>
    </citation>
    <scope>NUCLEOTIDE SEQUENCE [LARGE SCALE GENOMIC DNA]</scope>
    <source>
        <strain evidence="3 4">CA13</strain>
    </source>
</reference>
<sequence>MWIIPVILVIGLLYVSRSRGPGLNGPEGGAIGRPAPQINLISLSQSSEIKETVNELASGKVTLIHFWGTWCGPCKMEYPHLSEMVSDLQSKSDFRFLSISCESGRNVNFEQLASKTNDYLTDIGASTDVFADPQGITRMSTAERLGQPTMYYPTSILVDSSGTIRGVWEGYLNNGVAEMHSAITSLLD</sequence>
<evidence type="ECO:0000313" key="4">
    <source>
        <dbReference type="Proteomes" id="UP000315010"/>
    </source>
</evidence>
<evidence type="ECO:0000256" key="1">
    <source>
        <dbReference type="ARBA" id="ARBA00023284"/>
    </source>
</evidence>
<dbReference type="PROSITE" id="PS00194">
    <property type="entry name" value="THIOREDOXIN_1"/>
    <property type="match status" value="1"/>
</dbReference>
<dbReference type="Pfam" id="PF00578">
    <property type="entry name" value="AhpC-TSA"/>
    <property type="match status" value="1"/>
</dbReference>
<accession>A0A5C5YP65</accession>
<organism evidence="3 4">
    <name type="scientific">Novipirellula herctigrandis</name>
    <dbReference type="NCBI Taxonomy" id="2527986"/>
    <lineage>
        <taxon>Bacteria</taxon>
        <taxon>Pseudomonadati</taxon>
        <taxon>Planctomycetota</taxon>
        <taxon>Planctomycetia</taxon>
        <taxon>Pirellulales</taxon>
        <taxon>Pirellulaceae</taxon>
        <taxon>Novipirellula</taxon>
    </lineage>
</organism>
<dbReference type="CDD" id="cd02966">
    <property type="entry name" value="TlpA_like_family"/>
    <property type="match status" value="1"/>
</dbReference>
<proteinExistence type="predicted"/>
<evidence type="ECO:0000313" key="3">
    <source>
        <dbReference type="EMBL" id="TWT76685.1"/>
    </source>
</evidence>
<dbReference type="GO" id="GO:0016491">
    <property type="term" value="F:oxidoreductase activity"/>
    <property type="evidence" value="ECO:0007669"/>
    <property type="project" value="InterPro"/>
</dbReference>
<dbReference type="InterPro" id="IPR013766">
    <property type="entry name" value="Thioredoxin_domain"/>
</dbReference>
<dbReference type="GO" id="GO:0016209">
    <property type="term" value="F:antioxidant activity"/>
    <property type="evidence" value="ECO:0007669"/>
    <property type="project" value="InterPro"/>
</dbReference>
<dbReference type="EMBL" id="SJPJ01000002">
    <property type="protein sequence ID" value="TWT76685.1"/>
    <property type="molecule type" value="Genomic_DNA"/>
</dbReference>
<dbReference type="PANTHER" id="PTHR42852">
    <property type="entry name" value="THIOL:DISULFIDE INTERCHANGE PROTEIN DSBE"/>
    <property type="match status" value="1"/>
</dbReference>
<dbReference type="PANTHER" id="PTHR42852:SF17">
    <property type="entry name" value="THIOREDOXIN-LIKE PROTEIN HI_1115"/>
    <property type="match status" value="1"/>
</dbReference>
<dbReference type="InterPro" id="IPR000866">
    <property type="entry name" value="AhpC/TSA"/>
</dbReference>